<dbReference type="Gene3D" id="3.30.420.40">
    <property type="match status" value="2"/>
</dbReference>
<dbReference type="PANTHER" id="PTHR11735:SF11">
    <property type="entry name" value="TRNA THREONYLCARBAMOYLADENOSINE BIOSYNTHESIS PROTEIN TSAB"/>
    <property type="match status" value="1"/>
</dbReference>
<evidence type="ECO:0000313" key="3">
    <source>
        <dbReference type="EMBL" id="HJC15772.1"/>
    </source>
</evidence>
<dbReference type="SUPFAM" id="SSF53067">
    <property type="entry name" value="Actin-like ATPase domain"/>
    <property type="match status" value="2"/>
</dbReference>
<dbReference type="InterPro" id="IPR043129">
    <property type="entry name" value="ATPase_NBD"/>
</dbReference>
<feature type="region of interest" description="Disordered" evidence="1">
    <location>
        <begin position="213"/>
        <end position="249"/>
    </location>
</feature>
<dbReference type="NCBIfam" id="TIGR03725">
    <property type="entry name" value="T6A_YeaZ"/>
    <property type="match status" value="1"/>
</dbReference>
<organism evidence="3 4">
    <name type="scientific">Candidatus Fusicatenibacter intestinigallinarum</name>
    <dbReference type="NCBI Taxonomy" id="2838598"/>
    <lineage>
        <taxon>Bacteria</taxon>
        <taxon>Bacillati</taxon>
        <taxon>Bacillota</taxon>
        <taxon>Clostridia</taxon>
        <taxon>Lachnospirales</taxon>
        <taxon>Lachnospiraceae</taxon>
        <taxon>Fusicatenibacter</taxon>
    </lineage>
</organism>
<feature type="compositionally biased region" description="Basic and acidic residues" evidence="1">
    <location>
        <begin position="218"/>
        <end position="249"/>
    </location>
</feature>
<evidence type="ECO:0000256" key="1">
    <source>
        <dbReference type="SAM" id="MobiDB-lite"/>
    </source>
</evidence>
<reference evidence="3" key="2">
    <citation type="submission" date="2021-04" db="EMBL/GenBank/DDBJ databases">
        <authorList>
            <person name="Gilroy R."/>
        </authorList>
    </citation>
    <scope>NUCLEOTIDE SEQUENCE</scope>
    <source>
        <strain evidence="3">CHK185-5351</strain>
    </source>
</reference>
<dbReference type="GO" id="GO:0002949">
    <property type="term" value="P:tRNA threonylcarbamoyladenosine modification"/>
    <property type="evidence" value="ECO:0007669"/>
    <property type="project" value="InterPro"/>
</dbReference>
<keyword evidence="3" id="KW-0012">Acyltransferase</keyword>
<comment type="caution">
    <text evidence="3">The sequence shown here is derived from an EMBL/GenBank/DDBJ whole genome shotgun (WGS) entry which is preliminary data.</text>
</comment>
<reference evidence="3" key="1">
    <citation type="journal article" date="2021" name="PeerJ">
        <title>Extensive microbial diversity within the chicken gut microbiome revealed by metagenomics and culture.</title>
        <authorList>
            <person name="Gilroy R."/>
            <person name="Ravi A."/>
            <person name="Getino M."/>
            <person name="Pursley I."/>
            <person name="Horton D.L."/>
            <person name="Alikhan N.F."/>
            <person name="Baker D."/>
            <person name="Gharbi K."/>
            <person name="Hall N."/>
            <person name="Watson M."/>
            <person name="Adriaenssens E.M."/>
            <person name="Foster-Nyarko E."/>
            <person name="Jarju S."/>
            <person name="Secka A."/>
            <person name="Antonio M."/>
            <person name="Oren A."/>
            <person name="Chaudhuri R.R."/>
            <person name="La Ragione R."/>
            <person name="Hildebrand F."/>
            <person name="Pallen M.J."/>
        </authorList>
    </citation>
    <scope>NUCLEOTIDE SEQUENCE</scope>
    <source>
        <strain evidence="3">CHK185-5351</strain>
    </source>
</reference>
<dbReference type="InterPro" id="IPR000905">
    <property type="entry name" value="Gcp-like_dom"/>
</dbReference>
<proteinExistence type="predicted"/>
<dbReference type="GO" id="GO:0005829">
    <property type="term" value="C:cytosol"/>
    <property type="evidence" value="ECO:0007669"/>
    <property type="project" value="TreeGrafter"/>
</dbReference>
<dbReference type="GO" id="GO:0061711">
    <property type="term" value="F:tRNA N(6)-L-threonylcarbamoyladenine synthase activity"/>
    <property type="evidence" value="ECO:0007669"/>
    <property type="project" value="UniProtKB-EC"/>
</dbReference>
<dbReference type="CDD" id="cd24032">
    <property type="entry name" value="ASKHA_NBD_TsaB"/>
    <property type="match status" value="1"/>
</dbReference>
<name>A0A9D2NCI5_9FIRM</name>
<sequence>MKLLALDSSGLVASAAVLEDDTLLGEYTINHKKTHSQTLLPMLDAVVQMLELDLQTIDAIAVAAGPGSFTGLRIGAATAKGLGLALRKPLIAVPTVDALAYNIGVTDRLICPLMDARRSQVYTGIYCYTDGMLDVIQPQEAVSVADLAQTLNELGQEVILLGDGVPVYQEQLEQMLQISYSFAPAHLNRQRAAAVGALAERYYREGKCQPAEEMAPEYLRKSQAEREREEREKQKTEDRESSGEQKENV</sequence>
<dbReference type="EMBL" id="DWWU01000034">
    <property type="protein sequence ID" value="HJC15772.1"/>
    <property type="molecule type" value="Genomic_DNA"/>
</dbReference>
<gene>
    <name evidence="3" type="primary">tsaB</name>
    <name evidence="3" type="ORF">H9705_08105</name>
</gene>
<dbReference type="EC" id="2.3.1.234" evidence="3"/>
<evidence type="ECO:0000313" key="4">
    <source>
        <dbReference type="Proteomes" id="UP000823849"/>
    </source>
</evidence>
<protein>
    <submittedName>
        <fullName evidence="3">tRNA (Adenosine(37)-N6)-threonylcarbamoyltransferase complex dimerization subunit type 1 TsaB</fullName>
        <ecNumber evidence="3">2.3.1.234</ecNumber>
    </submittedName>
</protein>
<dbReference type="InterPro" id="IPR022496">
    <property type="entry name" value="T6A_TsaB"/>
</dbReference>
<evidence type="ECO:0000259" key="2">
    <source>
        <dbReference type="Pfam" id="PF00814"/>
    </source>
</evidence>
<dbReference type="Pfam" id="PF00814">
    <property type="entry name" value="TsaD"/>
    <property type="match status" value="1"/>
</dbReference>
<dbReference type="Proteomes" id="UP000823849">
    <property type="component" value="Unassembled WGS sequence"/>
</dbReference>
<accession>A0A9D2NCI5</accession>
<keyword evidence="3" id="KW-0808">Transferase</keyword>
<dbReference type="PANTHER" id="PTHR11735">
    <property type="entry name" value="TRNA N6-ADENOSINE THREONYLCARBAMOYLTRANSFERASE"/>
    <property type="match status" value="1"/>
</dbReference>
<dbReference type="AlphaFoldDB" id="A0A9D2NCI5"/>
<feature type="domain" description="Gcp-like" evidence="2">
    <location>
        <begin position="24"/>
        <end position="226"/>
    </location>
</feature>